<evidence type="ECO:0000256" key="1">
    <source>
        <dbReference type="ARBA" id="ARBA00004430"/>
    </source>
</evidence>
<gene>
    <name evidence="2" type="ORF">DUNSADRAFT_4620</name>
</gene>
<protein>
    <recommendedName>
        <fullName evidence="4">F-box domain-containing protein</fullName>
    </recommendedName>
</protein>
<dbReference type="InterPro" id="IPR032675">
    <property type="entry name" value="LRR_dom_sf"/>
</dbReference>
<comment type="subcellular location">
    <subcellularLocation>
        <location evidence="1">Cytoplasm</location>
        <location evidence="1">Cytoskeleton</location>
        <location evidence="1">Cilium axoneme</location>
    </subcellularLocation>
</comment>
<dbReference type="Gene3D" id="3.80.10.10">
    <property type="entry name" value="Ribonuclease Inhibitor"/>
    <property type="match status" value="1"/>
</dbReference>
<organism evidence="2 3">
    <name type="scientific">Dunaliella salina</name>
    <name type="common">Green alga</name>
    <name type="synonym">Protococcus salinus</name>
    <dbReference type="NCBI Taxonomy" id="3046"/>
    <lineage>
        <taxon>Eukaryota</taxon>
        <taxon>Viridiplantae</taxon>
        <taxon>Chlorophyta</taxon>
        <taxon>core chlorophytes</taxon>
        <taxon>Chlorophyceae</taxon>
        <taxon>CS clade</taxon>
        <taxon>Chlamydomonadales</taxon>
        <taxon>Dunaliellaceae</taxon>
        <taxon>Dunaliella</taxon>
    </lineage>
</organism>
<reference evidence="2" key="1">
    <citation type="submission" date="2017-08" db="EMBL/GenBank/DDBJ databases">
        <authorList>
            <person name="Polle J.E."/>
            <person name="Barry K."/>
            <person name="Cushman J."/>
            <person name="Schmutz J."/>
            <person name="Tran D."/>
            <person name="Hathwaick L.T."/>
            <person name="Yim W.C."/>
            <person name="Jenkins J."/>
            <person name="Mckie-Krisberg Z.M."/>
            <person name="Prochnik S."/>
            <person name="Lindquist E."/>
            <person name="Dockter R.B."/>
            <person name="Adam C."/>
            <person name="Molina H."/>
            <person name="Bunkerborg J."/>
            <person name="Jin E."/>
            <person name="Buchheim M."/>
            <person name="Magnuson J."/>
        </authorList>
    </citation>
    <scope>NUCLEOTIDE SEQUENCE</scope>
    <source>
        <strain evidence="2">CCAP 19/18</strain>
    </source>
</reference>
<keyword evidence="3" id="KW-1185">Reference proteome</keyword>
<evidence type="ECO:0000313" key="2">
    <source>
        <dbReference type="EMBL" id="KAF5837229.1"/>
    </source>
</evidence>
<dbReference type="Proteomes" id="UP000815325">
    <property type="component" value="Unassembled WGS sequence"/>
</dbReference>
<dbReference type="EMBL" id="MU069623">
    <property type="protein sequence ID" value="KAF5837229.1"/>
    <property type="molecule type" value="Genomic_DNA"/>
</dbReference>
<dbReference type="SUPFAM" id="SSF52047">
    <property type="entry name" value="RNI-like"/>
    <property type="match status" value="1"/>
</dbReference>
<name>A0ABQ7GRL8_DUNSA</name>
<comment type="caution">
    <text evidence="2">The sequence shown here is derived from an EMBL/GenBank/DDBJ whole genome shotgun (WGS) entry which is preliminary data.</text>
</comment>
<accession>A0ABQ7GRL8</accession>
<evidence type="ECO:0008006" key="4">
    <source>
        <dbReference type="Google" id="ProtNLM"/>
    </source>
</evidence>
<sequence>MEEHVTCLQDLPQEIFGLIYGRLRSNADRMHFFHSCREVHDADSVLRQIYRLELKDQDVTQLSRFPSKATLRVLKINKRTNMPVIPWTREVQPCGDLQGPPLKLLWDYIASANLSLDSVQEIHLHGYNLQESCECAPLALHCPRLSTLTLSNIRVKEAELFKELTGGCRHLHTVDAIASDYTSLEAIVTGLAALQDRLKVLRIAGTNNALRLRPLQCLEVLEELDLTYQNDTVLWLDVVLEHCHKLKVRDFSSR</sequence>
<proteinExistence type="predicted"/>
<evidence type="ECO:0000313" key="3">
    <source>
        <dbReference type="Proteomes" id="UP000815325"/>
    </source>
</evidence>